<keyword evidence="2" id="KW-1185">Reference proteome</keyword>
<comment type="caution">
    <text evidence="1">The sequence shown here is derived from an EMBL/GenBank/DDBJ whole genome shotgun (WGS) entry which is preliminary data.</text>
</comment>
<sequence length="126" mass="14120">METDENGKPKVPIGDVDTYAWVKGEVRDFVSLFSDSESIAELGSPFSWVRESFVIKVEFLPCSAEDRVFHRCGGWEYFYVYTTLFVDLGVKFPFTPFQCGVLSQIKCVPTQAKGVRKGGLVTLTSC</sequence>
<proteinExistence type="predicted"/>
<organism evidence="1 2">
    <name type="scientific">Stylosanthes scabra</name>
    <dbReference type="NCBI Taxonomy" id="79078"/>
    <lineage>
        <taxon>Eukaryota</taxon>
        <taxon>Viridiplantae</taxon>
        <taxon>Streptophyta</taxon>
        <taxon>Embryophyta</taxon>
        <taxon>Tracheophyta</taxon>
        <taxon>Spermatophyta</taxon>
        <taxon>Magnoliopsida</taxon>
        <taxon>eudicotyledons</taxon>
        <taxon>Gunneridae</taxon>
        <taxon>Pentapetalae</taxon>
        <taxon>rosids</taxon>
        <taxon>fabids</taxon>
        <taxon>Fabales</taxon>
        <taxon>Fabaceae</taxon>
        <taxon>Papilionoideae</taxon>
        <taxon>50 kb inversion clade</taxon>
        <taxon>dalbergioids sensu lato</taxon>
        <taxon>Dalbergieae</taxon>
        <taxon>Pterocarpus clade</taxon>
        <taxon>Stylosanthes</taxon>
    </lineage>
</organism>
<accession>A0ABU6YL18</accession>
<reference evidence="1 2" key="1">
    <citation type="journal article" date="2023" name="Plants (Basel)">
        <title>Bridging the Gap: Combining Genomics and Transcriptomics Approaches to Understand Stylosanthes scabra, an Orphan Legume from the Brazilian Caatinga.</title>
        <authorList>
            <person name="Ferreira-Neto J.R.C."/>
            <person name="da Silva M.D."/>
            <person name="Binneck E."/>
            <person name="de Melo N.F."/>
            <person name="da Silva R.H."/>
            <person name="de Melo A.L.T.M."/>
            <person name="Pandolfi V."/>
            <person name="Bustamante F.O."/>
            <person name="Brasileiro-Vidal A.C."/>
            <person name="Benko-Iseppon A.M."/>
        </authorList>
    </citation>
    <scope>NUCLEOTIDE SEQUENCE [LARGE SCALE GENOMIC DNA]</scope>
    <source>
        <tissue evidence="1">Leaves</tissue>
    </source>
</reference>
<evidence type="ECO:0000313" key="2">
    <source>
        <dbReference type="Proteomes" id="UP001341840"/>
    </source>
</evidence>
<gene>
    <name evidence="1" type="ORF">PIB30_060246</name>
</gene>
<dbReference type="EMBL" id="JASCZI010242186">
    <property type="protein sequence ID" value="MED6210035.1"/>
    <property type="molecule type" value="Genomic_DNA"/>
</dbReference>
<evidence type="ECO:0000313" key="1">
    <source>
        <dbReference type="EMBL" id="MED6210035.1"/>
    </source>
</evidence>
<name>A0ABU6YL18_9FABA</name>
<dbReference type="Proteomes" id="UP001341840">
    <property type="component" value="Unassembled WGS sequence"/>
</dbReference>
<protein>
    <submittedName>
        <fullName evidence="1">Uncharacterized protein</fullName>
    </submittedName>
</protein>